<keyword evidence="13" id="KW-1185">Reference proteome</keyword>
<keyword evidence="4" id="KW-0808">Transferase</keyword>
<dbReference type="AlphaFoldDB" id="A0A504JDV3"/>
<keyword evidence="6" id="KW-0418">Kinase</keyword>
<keyword evidence="3" id="KW-0597">Phosphoprotein</keyword>
<dbReference type="SMART" id="SM00028">
    <property type="entry name" value="TPR"/>
    <property type="match status" value="4"/>
</dbReference>
<proteinExistence type="predicted"/>
<dbReference type="PANTHER" id="PTHR24421">
    <property type="entry name" value="NITRATE/NITRITE SENSOR PROTEIN NARX-RELATED"/>
    <property type="match status" value="1"/>
</dbReference>
<protein>
    <recommendedName>
        <fullName evidence="2">histidine kinase</fullName>
        <ecNumber evidence="2">2.7.13.3</ecNumber>
    </recommendedName>
</protein>
<keyword evidence="10" id="KW-1133">Transmembrane helix</keyword>
<dbReference type="InterPro" id="IPR036890">
    <property type="entry name" value="HATPase_C_sf"/>
</dbReference>
<dbReference type="CDD" id="cd16917">
    <property type="entry name" value="HATPase_UhpB-NarQ-NarX-like"/>
    <property type="match status" value="1"/>
</dbReference>
<dbReference type="PANTHER" id="PTHR24421:SF10">
    <property type="entry name" value="NITRATE_NITRITE SENSOR PROTEIN NARQ"/>
    <property type="match status" value="1"/>
</dbReference>
<dbReference type="GO" id="GO:0016020">
    <property type="term" value="C:membrane"/>
    <property type="evidence" value="ECO:0007669"/>
    <property type="project" value="InterPro"/>
</dbReference>
<keyword evidence="10" id="KW-0472">Membrane</keyword>
<accession>A0A504JDV3</accession>
<evidence type="ECO:0000256" key="9">
    <source>
        <dbReference type="SAM" id="Coils"/>
    </source>
</evidence>
<dbReference type="EC" id="2.7.13.3" evidence="2"/>
<evidence type="ECO:0000313" key="13">
    <source>
        <dbReference type="Proteomes" id="UP000315540"/>
    </source>
</evidence>
<keyword evidence="10" id="KW-0812">Transmembrane</keyword>
<gene>
    <name evidence="12" type="ORF">FHK87_01375</name>
</gene>
<evidence type="ECO:0000256" key="8">
    <source>
        <dbReference type="ARBA" id="ARBA00023012"/>
    </source>
</evidence>
<dbReference type="InterPro" id="IPR011990">
    <property type="entry name" value="TPR-like_helical_dom_sf"/>
</dbReference>
<keyword evidence="5" id="KW-0547">Nucleotide-binding</keyword>
<dbReference type="Pfam" id="PF02518">
    <property type="entry name" value="HATPase_c"/>
    <property type="match status" value="1"/>
</dbReference>
<organism evidence="12 13">
    <name type="scientific">Aquimarina algicola</name>
    <dbReference type="NCBI Taxonomy" id="2589995"/>
    <lineage>
        <taxon>Bacteria</taxon>
        <taxon>Pseudomonadati</taxon>
        <taxon>Bacteroidota</taxon>
        <taxon>Flavobacteriia</taxon>
        <taxon>Flavobacteriales</taxon>
        <taxon>Flavobacteriaceae</taxon>
        <taxon>Aquimarina</taxon>
    </lineage>
</organism>
<dbReference type="SMART" id="SM00387">
    <property type="entry name" value="HATPase_c"/>
    <property type="match status" value="1"/>
</dbReference>
<evidence type="ECO:0000256" key="2">
    <source>
        <dbReference type="ARBA" id="ARBA00012438"/>
    </source>
</evidence>
<feature type="domain" description="Histidine kinase" evidence="11">
    <location>
        <begin position="575"/>
        <end position="666"/>
    </location>
</feature>
<dbReference type="SUPFAM" id="SSF48452">
    <property type="entry name" value="TPR-like"/>
    <property type="match status" value="2"/>
</dbReference>
<evidence type="ECO:0000256" key="1">
    <source>
        <dbReference type="ARBA" id="ARBA00000085"/>
    </source>
</evidence>
<dbReference type="Gene3D" id="3.30.565.10">
    <property type="entry name" value="Histidine kinase-like ATPase, C-terminal domain"/>
    <property type="match status" value="1"/>
</dbReference>
<feature type="coiled-coil region" evidence="9">
    <location>
        <begin position="365"/>
        <end position="392"/>
    </location>
</feature>
<evidence type="ECO:0000259" key="11">
    <source>
        <dbReference type="PROSITE" id="PS50109"/>
    </source>
</evidence>
<evidence type="ECO:0000256" key="4">
    <source>
        <dbReference type="ARBA" id="ARBA00022679"/>
    </source>
</evidence>
<dbReference type="InterPro" id="IPR005467">
    <property type="entry name" value="His_kinase_dom"/>
</dbReference>
<evidence type="ECO:0000256" key="7">
    <source>
        <dbReference type="ARBA" id="ARBA00022840"/>
    </source>
</evidence>
<dbReference type="Gene3D" id="1.20.5.1930">
    <property type="match status" value="1"/>
</dbReference>
<dbReference type="RefSeq" id="WP_140588886.1">
    <property type="nucleotide sequence ID" value="NZ_VFWZ01000001.1"/>
</dbReference>
<comment type="caution">
    <text evidence="12">The sequence shown here is derived from an EMBL/GenBank/DDBJ whole genome shotgun (WGS) entry which is preliminary data.</text>
</comment>
<evidence type="ECO:0000256" key="3">
    <source>
        <dbReference type="ARBA" id="ARBA00022553"/>
    </source>
</evidence>
<dbReference type="Proteomes" id="UP000315540">
    <property type="component" value="Unassembled WGS sequence"/>
</dbReference>
<reference evidence="12 13" key="1">
    <citation type="submission" date="2019-06" db="EMBL/GenBank/DDBJ databases">
        <authorList>
            <person name="Meng X."/>
        </authorList>
    </citation>
    <scope>NUCLEOTIDE SEQUENCE [LARGE SCALE GENOMIC DNA]</scope>
    <source>
        <strain evidence="12 13">M625</strain>
    </source>
</reference>
<dbReference type="InterPro" id="IPR011712">
    <property type="entry name" value="Sig_transdc_His_kin_sub3_dim/P"/>
</dbReference>
<dbReference type="PROSITE" id="PS50109">
    <property type="entry name" value="HIS_KIN"/>
    <property type="match status" value="1"/>
</dbReference>
<comment type="catalytic activity">
    <reaction evidence="1">
        <text>ATP + protein L-histidine = ADP + protein N-phospho-L-histidine.</text>
        <dbReference type="EC" id="2.7.13.3"/>
    </reaction>
</comment>
<sequence>MRIITCLFVYLTTICVGFSQNGLEQQIDSLEAKLKVAKTDTSRIQLMCKLTRAYGGIDSIKVFENGFKALSLSKKNNYPYGITYSYHVLAGGYLDYFDLENAKKNYLIAQEYSESLIARDSSRKNLQLWAKVNFNLGVAYGYQGNVTKEIEYINKTVPIARRIKDTLFLAIANTNLGIKHLNFAQFDKAYECFTKSGEQYQKLNRPEDFIFDRLNFATCLYEMDSLASMKKTLDLAKRYLDKIPNSISWHQYYSSRGLYLSSVGKYNEAIQMYDLSYTLLKMNKMRGGYSGLFLKYADTYDKLGNYKMSKKYINDFLELALQSQNDIDRAKAYYRLAKFEAGAGNHDAAYNHLYNYVKLEDSLGAEQIASKIQQIESQYESEKKEKEILRLTNEMNIADLTLEKKKSQGYLLMIIVITLLFLLSLGFMIYRNKLREGRLKERKHIEEIGVLKHEQQAKIFSAIIEGQEKERKRLAIDLHDGLGGRWSAISLKISKLYNDTDTLSYHPRQDLIIIQNDIKDSLSELREIARNLMPETLTKYGLKTALQDYCSNMNSNGCNVTLQFYEEEKKITLNEQVTVYRIIQELINNAVKHAKASEVLVQYIHEQEKIDIIVEDNGIGFDYNASENNKGMGLANLKTRVKYLQGIFDIQSSTKEGTTITIQLEI</sequence>
<dbReference type="InterPro" id="IPR019734">
    <property type="entry name" value="TPR_rpt"/>
</dbReference>
<keyword evidence="7" id="KW-0067">ATP-binding</keyword>
<keyword evidence="9" id="KW-0175">Coiled coil</keyword>
<dbReference type="GO" id="GO:0005524">
    <property type="term" value="F:ATP binding"/>
    <property type="evidence" value="ECO:0007669"/>
    <property type="project" value="UniProtKB-KW"/>
</dbReference>
<dbReference type="OrthoDB" id="9778366at2"/>
<feature type="transmembrane region" description="Helical" evidence="10">
    <location>
        <begin position="410"/>
        <end position="430"/>
    </location>
</feature>
<dbReference type="Gene3D" id="1.25.40.10">
    <property type="entry name" value="Tetratricopeptide repeat domain"/>
    <property type="match status" value="2"/>
</dbReference>
<evidence type="ECO:0000256" key="10">
    <source>
        <dbReference type="SAM" id="Phobius"/>
    </source>
</evidence>
<dbReference type="SUPFAM" id="SSF55874">
    <property type="entry name" value="ATPase domain of HSP90 chaperone/DNA topoisomerase II/histidine kinase"/>
    <property type="match status" value="1"/>
</dbReference>
<dbReference type="InterPro" id="IPR003594">
    <property type="entry name" value="HATPase_dom"/>
</dbReference>
<evidence type="ECO:0000256" key="6">
    <source>
        <dbReference type="ARBA" id="ARBA00022777"/>
    </source>
</evidence>
<dbReference type="Pfam" id="PF13181">
    <property type="entry name" value="TPR_8"/>
    <property type="match status" value="1"/>
</dbReference>
<evidence type="ECO:0000256" key="5">
    <source>
        <dbReference type="ARBA" id="ARBA00022741"/>
    </source>
</evidence>
<dbReference type="Pfam" id="PF07730">
    <property type="entry name" value="HisKA_3"/>
    <property type="match status" value="1"/>
</dbReference>
<name>A0A504JDV3_9FLAO</name>
<dbReference type="GO" id="GO:0000155">
    <property type="term" value="F:phosphorelay sensor kinase activity"/>
    <property type="evidence" value="ECO:0007669"/>
    <property type="project" value="InterPro"/>
</dbReference>
<dbReference type="InterPro" id="IPR050482">
    <property type="entry name" value="Sensor_HK_TwoCompSys"/>
</dbReference>
<keyword evidence="8" id="KW-0902">Two-component regulatory system</keyword>
<dbReference type="EMBL" id="VFWZ01000001">
    <property type="protein sequence ID" value="TPN88894.1"/>
    <property type="molecule type" value="Genomic_DNA"/>
</dbReference>
<evidence type="ECO:0000313" key="12">
    <source>
        <dbReference type="EMBL" id="TPN88894.1"/>
    </source>
</evidence>
<dbReference type="GO" id="GO:0046983">
    <property type="term" value="F:protein dimerization activity"/>
    <property type="evidence" value="ECO:0007669"/>
    <property type="project" value="InterPro"/>
</dbReference>